<accession>A0A4Q7WSZ6</accession>
<comment type="caution">
    <text evidence="1">The sequence shown here is derived from an EMBL/GenBank/DDBJ whole genome shotgun (WGS) entry which is preliminary data.</text>
</comment>
<dbReference type="Proteomes" id="UP000292027">
    <property type="component" value="Unassembled WGS sequence"/>
</dbReference>
<protein>
    <submittedName>
        <fullName evidence="1">Uncharacterized protein</fullName>
    </submittedName>
</protein>
<reference evidence="1 2" key="1">
    <citation type="journal article" date="2015" name="Stand. Genomic Sci.">
        <title>Genomic Encyclopedia of Bacterial and Archaeal Type Strains, Phase III: the genomes of soil and plant-associated and newly described type strains.</title>
        <authorList>
            <person name="Whitman W.B."/>
            <person name="Woyke T."/>
            <person name="Klenk H.P."/>
            <person name="Zhou Y."/>
            <person name="Lilburn T.G."/>
            <person name="Beck B.J."/>
            <person name="De Vos P."/>
            <person name="Vandamme P."/>
            <person name="Eisen J.A."/>
            <person name="Garrity G."/>
            <person name="Hugenholtz P."/>
            <person name="Kyrpides N.C."/>
        </authorList>
    </citation>
    <scope>NUCLEOTIDE SEQUENCE [LARGE SCALE GENOMIC DNA]</scope>
    <source>
        <strain evidence="1 2">VKM Ac-2540</strain>
    </source>
</reference>
<name>A0A4Q7WSZ6_9ACTN</name>
<dbReference type="EMBL" id="SHKR01000014">
    <property type="protein sequence ID" value="RZU12705.1"/>
    <property type="molecule type" value="Genomic_DNA"/>
</dbReference>
<dbReference type="OrthoDB" id="3821297at2"/>
<sequence>MSEAELWAMPHEYGAGAASWVSNAVDSISRELHPILAAVRRERVADLPRPEEHSPGAEVLASPLYRGIEVMHVVTADRDDVLMGDVGAFLGLLFNLADEMGSQMMRGMLEHISEVCEASGQVVSAEGRDYYDVMIETLETIDMSFDENGKSNLFMVVSPAIAKELEGNPPTPEQEARMTRVLERRKEEWDASRRRRDLP</sequence>
<evidence type="ECO:0000313" key="1">
    <source>
        <dbReference type="EMBL" id="RZU12705.1"/>
    </source>
</evidence>
<organism evidence="1 2">
    <name type="scientific">Kribbella rubisoli</name>
    <dbReference type="NCBI Taxonomy" id="3075929"/>
    <lineage>
        <taxon>Bacteria</taxon>
        <taxon>Bacillati</taxon>
        <taxon>Actinomycetota</taxon>
        <taxon>Actinomycetes</taxon>
        <taxon>Propionibacteriales</taxon>
        <taxon>Kribbellaceae</taxon>
        <taxon>Kribbella</taxon>
    </lineage>
</organism>
<proteinExistence type="predicted"/>
<dbReference type="RefSeq" id="WP_130447272.1">
    <property type="nucleotide sequence ID" value="NZ_SHKR01000014.1"/>
</dbReference>
<keyword evidence="2" id="KW-1185">Reference proteome</keyword>
<dbReference type="AlphaFoldDB" id="A0A4Q7WSZ6"/>
<evidence type="ECO:0000313" key="2">
    <source>
        <dbReference type="Proteomes" id="UP000292027"/>
    </source>
</evidence>
<gene>
    <name evidence="1" type="ORF">EV645_5978</name>
</gene>